<feature type="transmembrane region" description="Helical" evidence="1">
    <location>
        <begin position="98"/>
        <end position="122"/>
    </location>
</feature>
<keyword evidence="1" id="KW-1133">Transmembrane helix</keyword>
<keyword evidence="1" id="KW-0812">Transmembrane</keyword>
<dbReference type="RefSeq" id="WP_248413773.1">
    <property type="nucleotide sequence ID" value="NZ_JALPQF010000019.1"/>
</dbReference>
<gene>
    <name evidence="2" type="ORF">MUY34_15435</name>
</gene>
<evidence type="ECO:0000313" key="2">
    <source>
        <dbReference type="EMBL" id="MCK8482027.1"/>
    </source>
</evidence>
<keyword evidence="1" id="KW-0472">Membrane</keyword>
<accession>A0ABT0HCF1</accession>
<evidence type="ECO:0000313" key="3">
    <source>
        <dbReference type="Proteomes" id="UP001203687"/>
    </source>
</evidence>
<dbReference type="EMBL" id="JALPQF010000019">
    <property type="protein sequence ID" value="MCK8482027.1"/>
    <property type="molecule type" value="Genomic_DNA"/>
</dbReference>
<name>A0ABT0HCF1_9FLAO</name>
<comment type="caution">
    <text evidence="2">The sequence shown here is derived from an EMBL/GenBank/DDBJ whole genome shotgun (WGS) entry which is preliminary data.</text>
</comment>
<protein>
    <submittedName>
        <fullName evidence="2">Uncharacterized protein</fullName>
    </submittedName>
</protein>
<evidence type="ECO:0000256" key="1">
    <source>
        <dbReference type="SAM" id="Phobius"/>
    </source>
</evidence>
<dbReference type="Proteomes" id="UP001203687">
    <property type="component" value="Unassembled WGS sequence"/>
</dbReference>
<reference evidence="2" key="1">
    <citation type="submission" date="2022-04" db="EMBL/GenBank/DDBJ databases">
        <authorList>
            <person name="Ren T."/>
        </authorList>
    </citation>
    <scope>NUCLEOTIDE SEQUENCE</scope>
    <source>
        <strain evidence="2">F63249</strain>
    </source>
</reference>
<feature type="transmembrane region" description="Helical" evidence="1">
    <location>
        <begin position="70"/>
        <end position="92"/>
    </location>
</feature>
<keyword evidence="3" id="KW-1185">Reference proteome</keyword>
<sequence length="177" mass="19813">MNLTQHCKICDHKIIDFKTGTLCGLTDKKPDFQHKCGVIKLDAEFEKEIEHVNIEYETVLKTKTDTVGHVIMYSILALALVLGGFLLGKFILEKGVISTVPIVIMTVGLAALGFAFAPLNLYNTNLNIAKKRKDALDSVSKMYGYNYDINITHLKDSLGNKFYETDLKIRKTNNTIA</sequence>
<organism evidence="2 3">
    <name type="scientific">Psychroserpens algicola</name>
    <dbReference type="NCBI Taxonomy" id="1719034"/>
    <lineage>
        <taxon>Bacteria</taxon>
        <taxon>Pseudomonadati</taxon>
        <taxon>Bacteroidota</taxon>
        <taxon>Flavobacteriia</taxon>
        <taxon>Flavobacteriales</taxon>
        <taxon>Flavobacteriaceae</taxon>
        <taxon>Psychroserpens</taxon>
    </lineage>
</organism>
<proteinExistence type="predicted"/>